<dbReference type="AlphaFoldDB" id="A0A382BBC0"/>
<gene>
    <name evidence="2" type="ORF">METZ01_LOCUS163994</name>
</gene>
<keyword evidence="1" id="KW-0472">Membrane</keyword>
<evidence type="ECO:0000256" key="1">
    <source>
        <dbReference type="SAM" id="Phobius"/>
    </source>
</evidence>
<sequence length="33" mass="3972">IKVITYFIQSPFLKTHFSVLFIIVFSIKFSFFI</sequence>
<feature type="transmembrane region" description="Helical" evidence="1">
    <location>
        <begin position="12"/>
        <end position="32"/>
    </location>
</feature>
<proteinExistence type="predicted"/>
<reference evidence="2" key="1">
    <citation type="submission" date="2018-05" db="EMBL/GenBank/DDBJ databases">
        <authorList>
            <person name="Lanie J.A."/>
            <person name="Ng W.-L."/>
            <person name="Kazmierczak K.M."/>
            <person name="Andrzejewski T.M."/>
            <person name="Davidsen T.M."/>
            <person name="Wayne K.J."/>
            <person name="Tettelin H."/>
            <person name="Glass J.I."/>
            <person name="Rusch D."/>
            <person name="Podicherti R."/>
            <person name="Tsui H.-C.T."/>
            <person name="Winkler M.E."/>
        </authorList>
    </citation>
    <scope>NUCLEOTIDE SEQUENCE</scope>
</reference>
<organism evidence="2">
    <name type="scientific">marine metagenome</name>
    <dbReference type="NCBI Taxonomy" id="408172"/>
    <lineage>
        <taxon>unclassified sequences</taxon>
        <taxon>metagenomes</taxon>
        <taxon>ecological metagenomes</taxon>
    </lineage>
</organism>
<feature type="non-terminal residue" evidence="2">
    <location>
        <position position="1"/>
    </location>
</feature>
<dbReference type="EMBL" id="UINC01029056">
    <property type="protein sequence ID" value="SVB11140.1"/>
    <property type="molecule type" value="Genomic_DNA"/>
</dbReference>
<protein>
    <submittedName>
        <fullName evidence="2">Uncharacterized protein</fullName>
    </submittedName>
</protein>
<accession>A0A382BBC0</accession>
<name>A0A382BBC0_9ZZZZ</name>
<evidence type="ECO:0000313" key="2">
    <source>
        <dbReference type="EMBL" id="SVB11140.1"/>
    </source>
</evidence>
<keyword evidence="1" id="KW-0812">Transmembrane</keyword>
<keyword evidence="1" id="KW-1133">Transmembrane helix</keyword>